<organism evidence="5 6">
    <name type="scientific">Rhizophagus irregularis (strain DAOM 197198w)</name>
    <name type="common">Glomus intraradices</name>
    <dbReference type="NCBI Taxonomy" id="1432141"/>
    <lineage>
        <taxon>Eukaryota</taxon>
        <taxon>Fungi</taxon>
        <taxon>Fungi incertae sedis</taxon>
        <taxon>Mucoromycota</taxon>
        <taxon>Glomeromycotina</taxon>
        <taxon>Glomeromycetes</taxon>
        <taxon>Glomerales</taxon>
        <taxon>Glomeraceae</taxon>
        <taxon>Rhizophagus</taxon>
    </lineage>
</organism>
<dbReference type="GO" id="GO:0005524">
    <property type="term" value="F:ATP binding"/>
    <property type="evidence" value="ECO:0007669"/>
    <property type="project" value="UniProtKB-KW"/>
</dbReference>
<sequence length="650" mass="74961">MSQIKLTSPLTSKIAFKSIFTNRRKPSIEKKDTNNTEKVDRLETFINENKINCYAYSDFKSVQQINRETSFIKRAILNDEFFVLKSFNNDDETIRQIVCELESLRTIIHENILKFHGIIRIEDGLPNMYKHILVLEYANNGSLSAYLREQINKLDWKNKLSLALQLAKAVSYLHDNDIIHRDLQANEILIHQKSIKLAAFGLPSVVTKDTLSLFDTIPYMDPINFDCIENCELDKRSNVYSIGVLLWQITSGRKPFYTERPDVELAKAIFRGRREETVMGTPMEYSRLYKECWNHEPNKRPDMKRIVSNLNQLLLAENSSPTNSQKEKKDDATKWVENVLKNKKVDFIPLNDLKDPEPLGKGGFGYIKKAIWTRTGKYVVYKRLINTDAVKYNTLDAFIHELKIHLHLSIYSDRIVRCLGISQDDITQEYLLVTQFADGGDLRNYLKKNSKNLTWEDKKRLAYQIADGLNYLHNEQVLHKDLHSKNIVIHENNAKIIDFGISKIQDRTSASYTRGRGIIAYVDPKRLLDPNSSYTTASDIYSLGVLMWEISSGYPPFKNSSFSEGDQAALSASICNGNREKTIPGTPEKYGELYRSCWNHEPNERPTMNKILDEFVKWGFGVNSGKKNKFIQESTDDDDDDDDNDLVVKT</sequence>
<dbReference type="InterPro" id="IPR011009">
    <property type="entry name" value="Kinase-like_dom_sf"/>
</dbReference>
<feature type="domain" description="Protein kinase" evidence="4">
    <location>
        <begin position="48"/>
        <end position="314"/>
    </location>
</feature>
<dbReference type="STRING" id="1432141.A0A015JLL2"/>
<dbReference type="Pfam" id="PF07714">
    <property type="entry name" value="PK_Tyr_Ser-Thr"/>
    <property type="match status" value="2"/>
</dbReference>
<evidence type="ECO:0000256" key="3">
    <source>
        <dbReference type="SAM" id="MobiDB-lite"/>
    </source>
</evidence>
<dbReference type="PROSITE" id="PS50011">
    <property type="entry name" value="PROTEIN_KINASE_DOM"/>
    <property type="match status" value="2"/>
</dbReference>
<reference evidence="5 6" key="1">
    <citation type="submission" date="2014-02" db="EMBL/GenBank/DDBJ databases">
        <title>Single nucleus genome sequencing reveals high similarity among nuclei of an endomycorrhizal fungus.</title>
        <authorList>
            <person name="Lin K."/>
            <person name="Geurts R."/>
            <person name="Zhang Z."/>
            <person name="Limpens E."/>
            <person name="Saunders D.G."/>
            <person name="Mu D."/>
            <person name="Pang E."/>
            <person name="Cao H."/>
            <person name="Cha H."/>
            <person name="Lin T."/>
            <person name="Zhou Q."/>
            <person name="Shang Y."/>
            <person name="Li Y."/>
            <person name="Ivanov S."/>
            <person name="Sharma T."/>
            <person name="Velzen R.V."/>
            <person name="Ruijter N.D."/>
            <person name="Aanen D.K."/>
            <person name="Win J."/>
            <person name="Kamoun S."/>
            <person name="Bisseling T."/>
            <person name="Huang S."/>
        </authorList>
    </citation>
    <scope>NUCLEOTIDE SEQUENCE [LARGE SCALE GENOMIC DNA]</scope>
    <source>
        <strain evidence="6">DAOM197198w</strain>
    </source>
</reference>
<dbReference type="EMBL" id="JEMT01027948">
    <property type="protein sequence ID" value="EXX55829.1"/>
    <property type="molecule type" value="Genomic_DNA"/>
</dbReference>
<dbReference type="HOGENOM" id="CLU_000288_7_0_1"/>
<feature type="domain" description="Protein kinase" evidence="4">
    <location>
        <begin position="353"/>
        <end position="616"/>
    </location>
</feature>
<dbReference type="SUPFAM" id="SSF56112">
    <property type="entry name" value="Protein kinase-like (PK-like)"/>
    <property type="match status" value="2"/>
</dbReference>
<feature type="region of interest" description="Disordered" evidence="3">
    <location>
        <begin position="629"/>
        <end position="650"/>
    </location>
</feature>
<dbReference type="PANTHER" id="PTHR44329:SF298">
    <property type="entry name" value="MIXED LINEAGE KINASE DOMAIN-LIKE PROTEIN"/>
    <property type="match status" value="1"/>
</dbReference>
<evidence type="ECO:0000256" key="1">
    <source>
        <dbReference type="ARBA" id="ARBA00022741"/>
    </source>
</evidence>
<dbReference type="PANTHER" id="PTHR44329">
    <property type="entry name" value="SERINE/THREONINE-PROTEIN KINASE TNNI3K-RELATED"/>
    <property type="match status" value="1"/>
</dbReference>
<keyword evidence="1" id="KW-0547">Nucleotide-binding</keyword>
<dbReference type="OrthoDB" id="2355474at2759"/>
<evidence type="ECO:0000256" key="2">
    <source>
        <dbReference type="ARBA" id="ARBA00022840"/>
    </source>
</evidence>
<dbReference type="InterPro" id="IPR000719">
    <property type="entry name" value="Prot_kinase_dom"/>
</dbReference>
<evidence type="ECO:0000259" key="4">
    <source>
        <dbReference type="PROSITE" id="PS50011"/>
    </source>
</evidence>
<feature type="compositionally biased region" description="Acidic residues" evidence="3">
    <location>
        <begin position="634"/>
        <end position="650"/>
    </location>
</feature>
<protein>
    <submittedName>
        <fullName evidence="5">Rad53p</fullName>
    </submittedName>
</protein>
<proteinExistence type="predicted"/>
<dbReference type="GO" id="GO:0097527">
    <property type="term" value="P:necroptotic signaling pathway"/>
    <property type="evidence" value="ECO:0007669"/>
    <property type="project" value="TreeGrafter"/>
</dbReference>
<dbReference type="Proteomes" id="UP000022910">
    <property type="component" value="Unassembled WGS sequence"/>
</dbReference>
<evidence type="ECO:0000313" key="5">
    <source>
        <dbReference type="EMBL" id="EXX55829.1"/>
    </source>
</evidence>
<dbReference type="InterPro" id="IPR001245">
    <property type="entry name" value="Ser-Thr/Tyr_kinase_cat_dom"/>
</dbReference>
<keyword evidence="2" id="KW-0067">ATP-binding</keyword>
<name>A0A015JLL2_RHIIW</name>
<evidence type="ECO:0000313" key="6">
    <source>
        <dbReference type="Proteomes" id="UP000022910"/>
    </source>
</evidence>
<dbReference type="PRINTS" id="PR00109">
    <property type="entry name" value="TYRKINASE"/>
</dbReference>
<comment type="caution">
    <text evidence="5">The sequence shown here is derived from an EMBL/GenBank/DDBJ whole genome shotgun (WGS) entry which is preliminary data.</text>
</comment>
<dbReference type="InterPro" id="IPR051681">
    <property type="entry name" value="Ser/Thr_Kinases-Pseudokinases"/>
</dbReference>
<dbReference type="GO" id="GO:0004672">
    <property type="term" value="F:protein kinase activity"/>
    <property type="evidence" value="ECO:0007669"/>
    <property type="project" value="InterPro"/>
</dbReference>
<dbReference type="SMR" id="A0A015JLL2"/>
<dbReference type="OMA" id="CWNHEPN"/>
<accession>A0A015JLL2</accession>
<dbReference type="AlphaFoldDB" id="A0A015JLL2"/>
<keyword evidence="6" id="KW-1185">Reference proteome</keyword>
<gene>
    <name evidence="5" type="ORF">RirG_221800</name>
</gene>
<dbReference type="Gene3D" id="1.10.510.10">
    <property type="entry name" value="Transferase(Phosphotransferase) domain 1"/>
    <property type="match status" value="2"/>
</dbReference>